<evidence type="ECO:0000313" key="5">
    <source>
        <dbReference type="Proteomes" id="UP000245942"/>
    </source>
</evidence>
<dbReference type="InterPro" id="IPR029058">
    <property type="entry name" value="AB_hydrolase_fold"/>
</dbReference>
<dbReference type="Gene3D" id="3.40.50.1820">
    <property type="entry name" value="alpha/beta hydrolase"/>
    <property type="match status" value="1"/>
</dbReference>
<feature type="region of interest" description="Disordered" evidence="2">
    <location>
        <begin position="478"/>
        <end position="576"/>
    </location>
</feature>
<keyword evidence="4" id="KW-0378">Hydrolase</keyword>
<dbReference type="Pfam" id="PF00561">
    <property type="entry name" value="Abhydrolase_1"/>
    <property type="match status" value="1"/>
</dbReference>
<evidence type="ECO:0000256" key="2">
    <source>
        <dbReference type="SAM" id="MobiDB-lite"/>
    </source>
</evidence>
<sequence>MSSVLGAFPAIVNRSVLSPLKILPKKFTSTRFTFGDSADPAQDSAASPPLFTSAKVSDLIKEVPSIESYSPHPLLPLGSLQTIYSAFADTVQVDVVHFKRHVLLLPDGGTLACDVSPPEFDEEGDGKRNTVVINHGLTGGSHESYVRHVIPPLVAAGYRCVVVNFRGCGQTPLSTPQLYSAAKTDDLRCGLLWVTKRFPSTSIVLIGFSLGANVVAKYLGEEGANTPVKGGMVLATPFDLKIGSDALASSALYDRVMSSNLTKKCAVHSGTIALDPAFHAPLRRLIDPKKYAAKYPEDVKQRGVKPGSLKWVDDTLTRLCGGHVAPYGGFPYDSADHYYTNNGSILLLDKVARPLLCLNSDDDPIVPMSMLKEAEQKVKKNSNVVLAITPGGGHLGLWTSPAYASKKETGPGAGSGTKPVRWLGPVAKEWVKAVFDAAEADGGKWRETTDLWSEGKVREVHDVEYDVLCEEEVKPFDFNESNGEEDAKASKERRKREAKADAKALKDELPAGLGSRLPSRVADGEPIGAKGVDTAGTTPSAVSSQGTSRQNSGAATPASFSSAPSSSSSTTSTTTKPVLPTRMAWLLTPLLPDYPLYHPLKPDEPPAFPAHAERRLKGTMRQCVSLPQVGFLELPESTRVAGVGKIFQGGISIEGLGTNVKGERVGAGEEGKKKGVWAQWKGSQPGQGRTVAGL</sequence>
<dbReference type="Proteomes" id="UP000245942">
    <property type="component" value="Unassembled WGS sequence"/>
</dbReference>
<keyword evidence="5" id="KW-1185">Reference proteome</keyword>
<dbReference type="GeneID" id="37016132"/>
<accession>A0A316U2T8</accession>
<comment type="similarity">
    <text evidence="1">Belongs to the AB hydrolase superfamily. AB hydrolase 4 family.</text>
</comment>
<dbReference type="PANTHER" id="PTHR10794">
    <property type="entry name" value="ABHYDROLASE DOMAIN-CONTAINING PROTEIN"/>
    <property type="match status" value="1"/>
</dbReference>
<protein>
    <submittedName>
        <fullName evidence="4">Alpha/beta-hydrolase</fullName>
    </submittedName>
</protein>
<evidence type="ECO:0000259" key="3">
    <source>
        <dbReference type="Pfam" id="PF00561"/>
    </source>
</evidence>
<dbReference type="OrthoDB" id="5954035at2759"/>
<dbReference type="GO" id="GO:0008126">
    <property type="term" value="F:acetylesterase activity"/>
    <property type="evidence" value="ECO:0007669"/>
    <property type="project" value="TreeGrafter"/>
</dbReference>
<dbReference type="GO" id="GO:0051792">
    <property type="term" value="P:medium-chain fatty acid biosynthetic process"/>
    <property type="evidence" value="ECO:0007669"/>
    <property type="project" value="TreeGrafter"/>
</dbReference>
<feature type="domain" description="AB hydrolase-1" evidence="3">
    <location>
        <begin position="129"/>
        <end position="401"/>
    </location>
</feature>
<dbReference type="EMBL" id="KZ819330">
    <property type="protein sequence ID" value="PWN19636.1"/>
    <property type="molecule type" value="Genomic_DNA"/>
</dbReference>
<dbReference type="InterPro" id="IPR050960">
    <property type="entry name" value="AB_hydrolase_4_sf"/>
</dbReference>
<dbReference type="RefSeq" id="XP_025346796.1">
    <property type="nucleotide sequence ID" value="XM_025494398.1"/>
</dbReference>
<feature type="compositionally biased region" description="Polar residues" evidence="2">
    <location>
        <begin position="535"/>
        <end position="553"/>
    </location>
</feature>
<reference evidence="4 5" key="1">
    <citation type="journal article" date="2018" name="Mol. Biol. Evol.">
        <title>Broad Genomic Sampling Reveals a Smut Pathogenic Ancestry of the Fungal Clade Ustilaginomycotina.</title>
        <authorList>
            <person name="Kijpornyongpan T."/>
            <person name="Mondo S.J."/>
            <person name="Barry K."/>
            <person name="Sandor L."/>
            <person name="Lee J."/>
            <person name="Lipzen A."/>
            <person name="Pangilinan J."/>
            <person name="LaButti K."/>
            <person name="Hainaut M."/>
            <person name="Henrissat B."/>
            <person name="Grigoriev I.V."/>
            <person name="Spatafora J.W."/>
            <person name="Aime M.C."/>
        </authorList>
    </citation>
    <scope>NUCLEOTIDE SEQUENCE [LARGE SCALE GENOMIC DNA]</scope>
    <source>
        <strain evidence="4 5">MCA 4718</strain>
    </source>
</reference>
<dbReference type="PANTHER" id="PTHR10794:SF63">
    <property type="entry name" value="ALPHA_BETA HYDROLASE 1, ISOFORM A"/>
    <property type="match status" value="1"/>
</dbReference>
<dbReference type="GO" id="GO:0051793">
    <property type="term" value="P:medium-chain fatty acid catabolic process"/>
    <property type="evidence" value="ECO:0007669"/>
    <property type="project" value="TreeGrafter"/>
</dbReference>
<dbReference type="GO" id="GO:0047372">
    <property type="term" value="F:monoacylglycerol lipase activity"/>
    <property type="evidence" value="ECO:0007669"/>
    <property type="project" value="TreeGrafter"/>
</dbReference>
<dbReference type="SUPFAM" id="SSF53474">
    <property type="entry name" value="alpha/beta-Hydrolases"/>
    <property type="match status" value="1"/>
</dbReference>
<gene>
    <name evidence="4" type="ORF">BCV69DRAFT_299949</name>
</gene>
<name>A0A316U2T8_9BASI</name>
<evidence type="ECO:0000256" key="1">
    <source>
        <dbReference type="ARBA" id="ARBA00010884"/>
    </source>
</evidence>
<organism evidence="4 5">
    <name type="scientific">Pseudomicrostroma glucosiphilum</name>
    <dbReference type="NCBI Taxonomy" id="1684307"/>
    <lineage>
        <taxon>Eukaryota</taxon>
        <taxon>Fungi</taxon>
        <taxon>Dikarya</taxon>
        <taxon>Basidiomycota</taxon>
        <taxon>Ustilaginomycotina</taxon>
        <taxon>Exobasidiomycetes</taxon>
        <taxon>Microstromatales</taxon>
        <taxon>Microstromatales incertae sedis</taxon>
        <taxon>Pseudomicrostroma</taxon>
    </lineage>
</organism>
<feature type="compositionally biased region" description="Low complexity" evidence="2">
    <location>
        <begin position="554"/>
        <end position="575"/>
    </location>
</feature>
<proteinExistence type="inferred from homology"/>
<evidence type="ECO:0000313" key="4">
    <source>
        <dbReference type="EMBL" id="PWN19636.1"/>
    </source>
</evidence>
<dbReference type="STRING" id="1684307.A0A316U2T8"/>
<dbReference type="InterPro" id="IPR000073">
    <property type="entry name" value="AB_hydrolase_1"/>
</dbReference>
<dbReference type="AlphaFoldDB" id="A0A316U2T8"/>
<feature type="compositionally biased region" description="Basic and acidic residues" evidence="2">
    <location>
        <begin position="498"/>
        <end position="509"/>
    </location>
</feature>